<comment type="subcellular location">
    <subcellularLocation>
        <location evidence="1">Cytoplasm</location>
    </subcellularLocation>
</comment>
<proteinExistence type="predicted"/>
<accession>A0AAW9MUA3</accession>
<dbReference type="GO" id="GO:0005737">
    <property type="term" value="C:cytoplasm"/>
    <property type="evidence" value="ECO:0007669"/>
    <property type="project" value="UniProtKB-SubCell"/>
</dbReference>
<dbReference type="GO" id="GO:0006084">
    <property type="term" value="P:acetyl-CoA metabolic process"/>
    <property type="evidence" value="ECO:0007669"/>
    <property type="project" value="UniProtKB-UniRule"/>
</dbReference>
<reference evidence="2 3" key="1">
    <citation type="submission" date="2024-01" db="EMBL/GenBank/DDBJ databases">
        <title>Complete genome sequence of Citroniella saccharovorans strain M6.X9, isolated from human fecal sample.</title>
        <authorList>
            <person name="Cheng G."/>
            <person name="Westerholm M."/>
            <person name="Schnurer A."/>
        </authorList>
    </citation>
    <scope>NUCLEOTIDE SEQUENCE [LARGE SCALE GENOMIC DNA]</scope>
    <source>
        <strain evidence="2 3">DSM 29873</strain>
    </source>
</reference>
<dbReference type="AlphaFoldDB" id="A0AAW9MUA3"/>
<dbReference type="SUPFAM" id="SSF100950">
    <property type="entry name" value="NagB/RpiA/CoA transferase-like"/>
    <property type="match status" value="2"/>
</dbReference>
<protein>
    <recommendedName>
        <fullName evidence="1">Citrate lyase alpha chain</fullName>
        <shortName evidence="1">Citrase alpha chain</shortName>
        <ecNumber evidence="1">2.8.3.10</ecNumber>
        <ecNumber evidence="1">4.1.3.6</ecNumber>
    </recommendedName>
    <alternativeName>
        <fullName evidence="1">Citrate (pro-3S)-lyase alpha chain</fullName>
    </alternativeName>
    <alternativeName>
        <fullName evidence="1">Citrate CoA-transferase subunit</fullName>
    </alternativeName>
</protein>
<evidence type="ECO:0000313" key="2">
    <source>
        <dbReference type="EMBL" id="MEB3429189.1"/>
    </source>
</evidence>
<dbReference type="EMBL" id="JAYKOT010000003">
    <property type="protein sequence ID" value="MEB3429189.1"/>
    <property type="molecule type" value="Genomic_DNA"/>
</dbReference>
<organism evidence="2 3">
    <name type="scientific">Citroniella saccharovorans</name>
    <dbReference type="NCBI Taxonomy" id="2053367"/>
    <lineage>
        <taxon>Bacteria</taxon>
        <taxon>Bacillati</taxon>
        <taxon>Bacillota</taxon>
        <taxon>Tissierellia</taxon>
        <taxon>Tissierellales</taxon>
        <taxon>Peptoniphilaceae</taxon>
        <taxon>Citroniella</taxon>
    </lineage>
</organism>
<dbReference type="GO" id="GO:0008815">
    <property type="term" value="F:citrate (pro-3S)-lyase activity"/>
    <property type="evidence" value="ECO:0007669"/>
    <property type="project" value="UniProtKB-UniRule"/>
</dbReference>
<gene>
    <name evidence="2" type="primary">citF</name>
    <name evidence="2" type="ORF">VLK81_03980</name>
</gene>
<keyword evidence="1" id="KW-0963">Cytoplasm</keyword>
<dbReference type="EC" id="2.8.3.10" evidence="1"/>
<comment type="catalytic activity">
    <reaction evidence="1">
        <text>citrate + acetyl-CoA = (3S)-citryl-CoA + acetate</text>
        <dbReference type="Rhea" id="RHEA:19405"/>
        <dbReference type="ChEBI" id="CHEBI:16947"/>
        <dbReference type="ChEBI" id="CHEBI:30089"/>
        <dbReference type="ChEBI" id="CHEBI:57288"/>
        <dbReference type="ChEBI" id="CHEBI:57321"/>
        <dbReference type="EC" id="2.8.3.10"/>
    </reaction>
</comment>
<sequence>MLNSLKREVLERPYEGAFKNQKFMEYECSKDKSRKPNFGKSLDEIIDSIELKDGMTLSFHHHLRNGDYILTEVMKRIAKKGVKNLKIAATSIFPCHDILVELMEKEIVTKIYASYYSGPVAKAISEGKCKEICTVSTHGGRPRAIMEGEIVIDYAFIAAPSVDDMGNISGSEGKSACGSLGYAVADAYMAKNVIAITDNRVKKLEKIDIEGYTVDEVVEVESIGDSKGIVSGTTMITKDPVGLKIARDTKVLIENSGLFKDGFSFQTGAGGISLAVADEVKKLMIEKNIKGSFASGGITGYIVDMLEEGLFEELWDVQCFDLKAVESIKKNPNHRKMSANTYANINNKENIASKLDIVILGASEIDLNYNVNVTTGSDGVILGGSGGHADTAAGAKLSIIVSKLVNARIGCIKDEVLTVSTPGDTIDILVTDRGVAVNPKHKELIENLKEKTNLNILTIEELKEIQDSYTGKARKFEKSDKVVAVSEYRDGTSLDLIYKI</sequence>
<dbReference type="Proteomes" id="UP001357733">
    <property type="component" value="Unassembled WGS sequence"/>
</dbReference>
<dbReference type="Gene3D" id="3.40.1080.10">
    <property type="entry name" value="Glutaconate Coenzyme A-transferase"/>
    <property type="match status" value="2"/>
</dbReference>
<dbReference type="PIRSF" id="PIRSF009451">
    <property type="entry name" value="Citrt_lyas_alpha"/>
    <property type="match status" value="1"/>
</dbReference>
<dbReference type="GO" id="GO:0008814">
    <property type="term" value="F:citrate CoA-transferase activity"/>
    <property type="evidence" value="ECO:0007669"/>
    <property type="project" value="UniProtKB-UniRule"/>
</dbReference>
<dbReference type="InterPro" id="IPR037171">
    <property type="entry name" value="NagB/RpiA_transferase-like"/>
</dbReference>
<dbReference type="EC" id="4.1.3.6" evidence="1"/>
<keyword evidence="1 2" id="KW-0808">Transferase</keyword>
<comment type="catalytic activity">
    <reaction evidence="1">
        <text>citrate = oxaloacetate + acetate</text>
        <dbReference type="Rhea" id="RHEA:10760"/>
        <dbReference type="ChEBI" id="CHEBI:16452"/>
        <dbReference type="ChEBI" id="CHEBI:16947"/>
        <dbReference type="ChEBI" id="CHEBI:30089"/>
        <dbReference type="EC" id="4.1.3.6"/>
    </reaction>
</comment>
<evidence type="ECO:0000256" key="1">
    <source>
        <dbReference type="PIRNR" id="PIRNR009451"/>
    </source>
</evidence>
<dbReference type="InterPro" id="IPR006472">
    <property type="entry name" value="Citrate_lyase_asu"/>
</dbReference>
<dbReference type="PANTHER" id="PTHR40596:SF1">
    <property type="entry name" value="CITRATE LYASE ALPHA CHAIN"/>
    <property type="match status" value="1"/>
</dbReference>
<evidence type="ECO:0000313" key="3">
    <source>
        <dbReference type="Proteomes" id="UP001357733"/>
    </source>
</evidence>
<comment type="caution">
    <text evidence="2">The sequence shown here is derived from an EMBL/GenBank/DDBJ whole genome shotgun (WGS) entry which is preliminary data.</text>
</comment>
<dbReference type="Pfam" id="PF04223">
    <property type="entry name" value="CitF"/>
    <property type="match status" value="1"/>
</dbReference>
<dbReference type="RefSeq" id="WP_324619385.1">
    <property type="nucleotide sequence ID" value="NZ_JAYKOT010000003.1"/>
</dbReference>
<dbReference type="GO" id="GO:0009346">
    <property type="term" value="C:ATP-independent citrate lyase complex"/>
    <property type="evidence" value="ECO:0007669"/>
    <property type="project" value="UniProtKB-UniRule"/>
</dbReference>
<keyword evidence="3" id="KW-1185">Reference proteome</keyword>
<keyword evidence="1 2" id="KW-0456">Lyase</keyword>
<dbReference type="PANTHER" id="PTHR40596">
    <property type="entry name" value="CITRATE LYASE ALPHA CHAIN"/>
    <property type="match status" value="1"/>
</dbReference>
<dbReference type="NCBIfam" id="TIGR01584">
    <property type="entry name" value="citF"/>
    <property type="match status" value="1"/>
</dbReference>
<name>A0AAW9MUA3_9FIRM</name>